<feature type="domain" description="Amino acid permease N-terminal" evidence="3">
    <location>
        <begin position="36"/>
        <end position="79"/>
    </location>
</feature>
<evidence type="ECO:0000259" key="3">
    <source>
        <dbReference type="Pfam" id="PF08403"/>
    </source>
</evidence>
<dbReference type="Proteomes" id="UP001458880">
    <property type="component" value="Unassembled WGS sequence"/>
</dbReference>
<gene>
    <name evidence="4" type="ORF">QE152_g1757</name>
</gene>
<dbReference type="InterPro" id="IPR013612">
    <property type="entry name" value="AA_permease_N"/>
</dbReference>
<reference evidence="4 5" key="1">
    <citation type="journal article" date="2024" name="BMC Genomics">
        <title>De novo assembly and annotation of Popillia japonica's genome with initial clues to its potential as an invasive pest.</title>
        <authorList>
            <person name="Cucini C."/>
            <person name="Boschi S."/>
            <person name="Funari R."/>
            <person name="Cardaioli E."/>
            <person name="Iannotti N."/>
            <person name="Marturano G."/>
            <person name="Paoli F."/>
            <person name="Bruttini M."/>
            <person name="Carapelli A."/>
            <person name="Frati F."/>
            <person name="Nardi F."/>
        </authorList>
    </citation>
    <scope>NUCLEOTIDE SEQUENCE [LARGE SCALE GENOMIC DNA]</scope>
    <source>
        <strain evidence="4">DMR45628</strain>
    </source>
</reference>
<keyword evidence="5" id="KW-1185">Reference proteome</keyword>
<dbReference type="EMBL" id="JASPKY010000010">
    <property type="protein sequence ID" value="KAK9753797.1"/>
    <property type="molecule type" value="Genomic_DNA"/>
</dbReference>
<evidence type="ECO:0000313" key="5">
    <source>
        <dbReference type="Proteomes" id="UP001458880"/>
    </source>
</evidence>
<dbReference type="GO" id="GO:0005886">
    <property type="term" value="C:plasma membrane"/>
    <property type="evidence" value="ECO:0007669"/>
    <property type="project" value="UniProtKB-SubCell"/>
</dbReference>
<evidence type="ECO:0000313" key="4">
    <source>
        <dbReference type="EMBL" id="KAK9753797.1"/>
    </source>
</evidence>
<sequence>MSIRLLIGRISIQNLMRNMLRALGTVTDRTHLNSESDAKYAKSFRQLTREALPRLDNYRNIMSLQAANRPTLDELHNATLPNKKDATVVYISNIT</sequence>
<organism evidence="4 5">
    <name type="scientific">Popillia japonica</name>
    <name type="common">Japanese beetle</name>
    <dbReference type="NCBI Taxonomy" id="7064"/>
    <lineage>
        <taxon>Eukaryota</taxon>
        <taxon>Metazoa</taxon>
        <taxon>Ecdysozoa</taxon>
        <taxon>Arthropoda</taxon>
        <taxon>Hexapoda</taxon>
        <taxon>Insecta</taxon>
        <taxon>Pterygota</taxon>
        <taxon>Neoptera</taxon>
        <taxon>Endopterygota</taxon>
        <taxon>Coleoptera</taxon>
        <taxon>Polyphaga</taxon>
        <taxon>Scarabaeiformia</taxon>
        <taxon>Scarabaeidae</taxon>
        <taxon>Rutelinae</taxon>
        <taxon>Popillia</taxon>
    </lineage>
</organism>
<protein>
    <submittedName>
        <fullName evidence="4">Amino acid permease N-terminal</fullName>
    </submittedName>
</protein>
<dbReference type="Pfam" id="PF08403">
    <property type="entry name" value="AA_permease_N"/>
    <property type="match status" value="1"/>
</dbReference>
<keyword evidence="2" id="KW-0813">Transport</keyword>
<evidence type="ECO:0000256" key="2">
    <source>
        <dbReference type="ARBA" id="ARBA00022448"/>
    </source>
</evidence>
<comment type="subcellular location">
    <subcellularLocation>
        <location evidence="1">Cell membrane</location>
        <topology evidence="1">Multi-pass membrane protein</topology>
    </subcellularLocation>
</comment>
<proteinExistence type="predicted"/>
<evidence type="ECO:0000256" key="1">
    <source>
        <dbReference type="ARBA" id="ARBA00004651"/>
    </source>
</evidence>
<accession>A0AAW1N3M7</accession>
<name>A0AAW1N3M7_POPJA</name>
<dbReference type="AlphaFoldDB" id="A0AAW1N3M7"/>
<comment type="caution">
    <text evidence="4">The sequence shown here is derived from an EMBL/GenBank/DDBJ whole genome shotgun (WGS) entry which is preliminary data.</text>
</comment>